<feature type="compositionally biased region" description="Polar residues" evidence="8">
    <location>
        <begin position="37"/>
        <end position="54"/>
    </location>
</feature>
<dbReference type="Pfam" id="PF09329">
    <property type="entry name" value="zf-primase"/>
    <property type="match status" value="1"/>
</dbReference>
<keyword evidence="12" id="KW-1185">Reference proteome</keyword>
<feature type="domain" description="Zinc finger Mcm10/DnaG-type" evidence="9">
    <location>
        <begin position="522"/>
        <end position="567"/>
    </location>
</feature>
<feature type="compositionally biased region" description="Acidic residues" evidence="8">
    <location>
        <begin position="61"/>
        <end position="74"/>
    </location>
</feature>
<evidence type="ECO:0000256" key="1">
    <source>
        <dbReference type="ARBA" id="ARBA00004123"/>
    </source>
</evidence>
<evidence type="ECO:0000256" key="5">
    <source>
        <dbReference type="ARBA" id="ARBA00022771"/>
    </source>
</evidence>
<dbReference type="PANTHER" id="PTHR13454">
    <property type="entry name" value="PROTEIN MCM10 HOMOLOG"/>
    <property type="match status" value="1"/>
</dbReference>
<dbReference type="OrthoDB" id="273123at2759"/>
<evidence type="ECO:0000256" key="6">
    <source>
        <dbReference type="ARBA" id="ARBA00022833"/>
    </source>
</evidence>
<comment type="caution">
    <text evidence="11">The sequence shown here is derived from an EMBL/GenBank/DDBJ whole genome shotgun (WGS) entry which is preliminary data.</text>
</comment>
<feature type="compositionally biased region" description="Low complexity" evidence="8">
    <location>
        <begin position="746"/>
        <end position="765"/>
    </location>
</feature>
<feature type="region of interest" description="Disordered" evidence="8">
    <location>
        <begin position="293"/>
        <end position="336"/>
    </location>
</feature>
<feature type="region of interest" description="Disordered" evidence="8">
    <location>
        <begin position="424"/>
        <end position="448"/>
    </location>
</feature>
<keyword evidence="5" id="KW-0863">Zinc-finger</keyword>
<comment type="similarity">
    <text evidence="2">Belongs to the MCM10 family.</text>
</comment>
<evidence type="ECO:0000313" key="12">
    <source>
        <dbReference type="Proteomes" id="UP000076874"/>
    </source>
</evidence>
<evidence type="ECO:0000313" key="11">
    <source>
        <dbReference type="EMBL" id="OAA62802.1"/>
    </source>
</evidence>
<name>A0A162J2C1_9HYPO</name>
<dbReference type="EMBL" id="AZHD01000006">
    <property type="protein sequence ID" value="OAA62802.1"/>
    <property type="molecule type" value="Genomic_DNA"/>
</dbReference>
<dbReference type="InterPro" id="IPR015408">
    <property type="entry name" value="Znf_Mcm10/DnaG"/>
</dbReference>
<evidence type="ECO:0000256" key="3">
    <source>
        <dbReference type="ARBA" id="ARBA00022705"/>
    </source>
</evidence>
<dbReference type="AlphaFoldDB" id="A0A162J2C1"/>
<dbReference type="GO" id="GO:0003688">
    <property type="term" value="F:DNA replication origin binding"/>
    <property type="evidence" value="ECO:0007669"/>
    <property type="project" value="TreeGrafter"/>
</dbReference>
<keyword evidence="7" id="KW-0539">Nucleus</keyword>
<feature type="compositionally biased region" description="Gly residues" evidence="8">
    <location>
        <begin position="792"/>
        <end position="803"/>
    </location>
</feature>
<dbReference type="STRING" id="1081102.A0A162J2C1"/>
<feature type="domain" description="MCM10 OB-fold" evidence="10">
    <location>
        <begin position="452"/>
        <end position="503"/>
    </location>
</feature>
<dbReference type="GO" id="GO:0008270">
    <property type="term" value="F:zinc ion binding"/>
    <property type="evidence" value="ECO:0007669"/>
    <property type="project" value="UniProtKB-KW"/>
</dbReference>
<feature type="region of interest" description="Disordered" evidence="8">
    <location>
        <begin position="746"/>
        <end position="803"/>
    </location>
</feature>
<dbReference type="PANTHER" id="PTHR13454:SF11">
    <property type="entry name" value="PROTEIN MCM10 HOMOLOG"/>
    <property type="match status" value="1"/>
</dbReference>
<dbReference type="GO" id="GO:0043596">
    <property type="term" value="C:nuclear replication fork"/>
    <property type="evidence" value="ECO:0007669"/>
    <property type="project" value="TreeGrafter"/>
</dbReference>
<proteinExistence type="inferred from homology"/>
<feature type="compositionally biased region" description="Polar residues" evidence="8">
    <location>
        <begin position="598"/>
        <end position="608"/>
    </location>
</feature>
<dbReference type="Pfam" id="PF22379">
    <property type="entry name" value="OB_MCM10"/>
    <property type="match status" value="1"/>
</dbReference>
<protein>
    <submittedName>
        <fullName evidence="11">Peroxisomal biogenesis factor 2</fullName>
    </submittedName>
</protein>
<feature type="compositionally biased region" description="Low complexity" evidence="8">
    <location>
        <begin position="697"/>
        <end position="721"/>
    </location>
</feature>
<evidence type="ECO:0000256" key="4">
    <source>
        <dbReference type="ARBA" id="ARBA00022723"/>
    </source>
</evidence>
<keyword evidence="3" id="KW-0235">DNA replication</keyword>
<feature type="compositionally biased region" description="Gly residues" evidence="8">
    <location>
        <begin position="191"/>
        <end position="205"/>
    </location>
</feature>
<dbReference type="Gene3D" id="2.40.50.140">
    <property type="entry name" value="Nucleic acid-binding proteins"/>
    <property type="match status" value="1"/>
</dbReference>
<accession>A0A162J2C1</accession>
<organism evidence="11 12">
    <name type="scientific">Niveomyces insectorum RCEF 264</name>
    <dbReference type="NCBI Taxonomy" id="1081102"/>
    <lineage>
        <taxon>Eukaryota</taxon>
        <taxon>Fungi</taxon>
        <taxon>Dikarya</taxon>
        <taxon>Ascomycota</taxon>
        <taxon>Pezizomycotina</taxon>
        <taxon>Sordariomycetes</taxon>
        <taxon>Hypocreomycetidae</taxon>
        <taxon>Hypocreales</taxon>
        <taxon>Cordycipitaceae</taxon>
        <taxon>Niveomyces</taxon>
    </lineage>
</organism>
<feature type="compositionally biased region" description="Low complexity" evidence="8">
    <location>
        <begin position="779"/>
        <end position="791"/>
    </location>
</feature>
<evidence type="ECO:0000256" key="8">
    <source>
        <dbReference type="SAM" id="MobiDB-lite"/>
    </source>
</evidence>
<feature type="region of interest" description="Disordered" evidence="8">
    <location>
        <begin position="572"/>
        <end position="615"/>
    </location>
</feature>
<evidence type="ECO:0000259" key="9">
    <source>
        <dbReference type="Pfam" id="PF09329"/>
    </source>
</evidence>
<feature type="region of interest" description="Disordered" evidence="8">
    <location>
        <begin position="697"/>
        <end position="729"/>
    </location>
</feature>
<evidence type="ECO:0000256" key="7">
    <source>
        <dbReference type="ARBA" id="ARBA00023242"/>
    </source>
</evidence>
<evidence type="ECO:0000259" key="10">
    <source>
        <dbReference type="Pfam" id="PF22379"/>
    </source>
</evidence>
<dbReference type="InterPro" id="IPR012340">
    <property type="entry name" value="NA-bd_OB-fold"/>
</dbReference>
<dbReference type="InterPro" id="IPR040184">
    <property type="entry name" value="Mcm10"/>
</dbReference>
<dbReference type="InterPro" id="IPR055065">
    <property type="entry name" value="OB_MCM10"/>
</dbReference>
<sequence>MISNSPAAQAQWPPRSPREALLGTPGGRARLRHIEAAQTSPSRLRTRQPDSTGIDNVGYESQDEEENEDEDEETLQLKLQEIQAKLRLKKLQAARASKTTAAAAAAATRTARLTPAAASRAAAAGGAALQRAASPQTTVEVPASPVRRAQAADPATQKSPKRILLGIDKGLRGQDVSLKRPPAAFRRGLTGSAGSGAGAGLGGQPADGQAQRHEPRPLSFNERLAVARSQEDARHDRSERIAKLRTAAFSVGKDEMDQYKSKAVDIPVVPERPPQFSRDDILGAAIGRKPVTNEGGAILRRSNTTPDIRSRYGEEKAAPPCAADDTEASSGPGAGAGVDATAGAGANAEAVTAGAASFEPYSGFHLSRRILPHAVVARAVAGKTMYVLKDLLRTVKAPDFELPEVETDVVVLAIVASKSDPRAHKPVLKGATDSSSRSGGAGQPSAADRDRGKYMVLTLVDLTYQVDLFLFKSGFDRYWKLTTGTVVALLNPGVMPPPPGRHDTGRWSLVINSDADTILEIGTARDLGYCQSMKRDGQLCSAWVNAKRTQYCEFHTSEGVTRMRATRNEVNGAAGFGAAGGDQGRRNKNNNSNKSNQHWRGNNASQGNPLGAASTGYDRAAQSQYYVAGQSGSISASALIDHDGMADKVERQEGIKRRLARKEKETEIARKLGEMGSGAGRAYMQLAARDRAAATASSASASSSSSATRSSQSQSQSQQTAGSVADPTAASRASLLASIAARRSGGSATATSSGAASGTNTPTSSVIQLGPAKRKRPQSVSTVASSSVAGTGTTGGRNGAIAGGLGWGSSLTAKLGRMKEGETLQPGKGGGGDGQLRITDQVPVRKKTRFLLGGKGIREAGRESLGGQAAHANLEDDDDDDDELVIV</sequence>
<feature type="region of interest" description="Disordered" evidence="8">
    <location>
        <begin position="175"/>
        <end position="220"/>
    </location>
</feature>
<dbReference type="Proteomes" id="UP000076874">
    <property type="component" value="Unassembled WGS sequence"/>
</dbReference>
<gene>
    <name evidence="11" type="ORF">SPI_04342</name>
</gene>
<dbReference type="GO" id="GO:0003697">
    <property type="term" value="F:single-stranded DNA binding"/>
    <property type="evidence" value="ECO:0007669"/>
    <property type="project" value="InterPro"/>
</dbReference>
<dbReference type="GO" id="GO:0006270">
    <property type="term" value="P:DNA replication initiation"/>
    <property type="evidence" value="ECO:0007669"/>
    <property type="project" value="InterPro"/>
</dbReference>
<evidence type="ECO:0000256" key="2">
    <source>
        <dbReference type="ARBA" id="ARBA00009679"/>
    </source>
</evidence>
<comment type="subcellular location">
    <subcellularLocation>
        <location evidence="1">Nucleus</location>
    </subcellularLocation>
</comment>
<keyword evidence="6" id="KW-0862">Zinc</keyword>
<feature type="region of interest" description="Disordered" evidence="8">
    <location>
        <begin position="1"/>
        <end position="75"/>
    </location>
</feature>
<feature type="compositionally biased region" description="Basic and acidic residues" evidence="8">
    <location>
        <begin position="308"/>
        <end position="317"/>
    </location>
</feature>
<keyword evidence="4" id="KW-0479">Metal-binding</keyword>
<feature type="region of interest" description="Disordered" evidence="8">
    <location>
        <begin position="859"/>
        <end position="882"/>
    </location>
</feature>
<reference evidence="11 12" key="1">
    <citation type="journal article" date="2016" name="Genome Biol. Evol.">
        <title>Divergent and convergent evolution of fungal pathogenicity.</title>
        <authorList>
            <person name="Shang Y."/>
            <person name="Xiao G."/>
            <person name="Zheng P."/>
            <person name="Cen K."/>
            <person name="Zhan S."/>
            <person name="Wang C."/>
        </authorList>
    </citation>
    <scope>NUCLEOTIDE SEQUENCE [LARGE SCALE GENOMIC DNA]</scope>
    <source>
        <strain evidence="11 12">RCEF 264</strain>
    </source>
</reference>